<dbReference type="EMBL" id="CH473982">
    <property type="protein sequence ID" value="EDL81415.1"/>
    <property type="molecule type" value="Genomic_DNA"/>
</dbReference>
<evidence type="ECO:0000313" key="2">
    <source>
        <dbReference type="Proteomes" id="UP000234681"/>
    </source>
</evidence>
<name>A6JDM1_RAT</name>
<dbReference type="Proteomes" id="UP000234681">
    <property type="component" value="Chromosome 6"/>
</dbReference>
<dbReference type="AlphaFoldDB" id="A6JDM1"/>
<gene>
    <name evidence="1" type="ORF">rCG_20617</name>
</gene>
<reference evidence="2" key="1">
    <citation type="submission" date="2005-09" db="EMBL/GenBank/DDBJ databases">
        <authorList>
            <person name="Mural R.J."/>
            <person name="Li P.W."/>
            <person name="Adams M.D."/>
            <person name="Amanatides P.G."/>
            <person name="Baden-Tillson H."/>
            <person name="Barnstead M."/>
            <person name="Chin S.H."/>
            <person name="Dew I."/>
            <person name="Evans C.A."/>
            <person name="Ferriera S."/>
            <person name="Flanigan M."/>
            <person name="Fosler C."/>
            <person name="Glodek A."/>
            <person name="Gu Z."/>
            <person name="Holt R.A."/>
            <person name="Jennings D."/>
            <person name="Kraft C.L."/>
            <person name="Lu F."/>
            <person name="Nguyen T."/>
            <person name="Nusskern D.R."/>
            <person name="Pfannkoch C.M."/>
            <person name="Sitter C."/>
            <person name="Sutton G.G."/>
            <person name="Venter J.C."/>
            <person name="Wang Z."/>
            <person name="Woodage T."/>
            <person name="Zheng X.H."/>
            <person name="Zhong F."/>
        </authorList>
    </citation>
    <scope>NUCLEOTIDE SEQUENCE [LARGE SCALE GENOMIC DNA]</scope>
    <source>
        <strain>BN</strain>
        <strain evidence="2">Sprague-Dawley</strain>
    </source>
</reference>
<evidence type="ECO:0000313" key="1">
    <source>
        <dbReference type="EMBL" id="EDL81415.1"/>
    </source>
</evidence>
<protein>
    <submittedName>
        <fullName evidence="1">RCG20617</fullName>
    </submittedName>
</protein>
<proteinExistence type="predicted"/>
<accession>A6JDM1</accession>
<sequence>MSQLTWTLEGFQRLNHQPKIDPGPDLALLHICSRCAVKTNLKKLKRGIPLLQKFSIKHKQECHG</sequence>
<organism evidence="1 2">
    <name type="scientific">Rattus norvegicus</name>
    <name type="common">Rat</name>
    <dbReference type="NCBI Taxonomy" id="10116"/>
    <lineage>
        <taxon>Eukaryota</taxon>
        <taxon>Metazoa</taxon>
        <taxon>Chordata</taxon>
        <taxon>Craniata</taxon>
        <taxon>Vertebrata</taxon>
        <taxon>Euteleostomi</taxon>
        <taxon>Mammalia</taxon>
        <taxon>Eutheria</taxon>
        <taxon>Euarchontoglires</taxon>
        <taxon>Glires</taxon>
        <taxon>Rodentia</taxon>
        <taxon>Myomorpha</taxon>
        <taxon>Muroidea</taxon>
        <taxon>Muridae</taxon>
        <taxon>Murinae</taxon>
        <taxon>Rattus</taxon>
    </lineage>
</organism>